<accession>A0A8T8WJ76</accession>
<evidence type="ECO:0000313" key="1">
    <source>
        <dbReference type="EMBL" id="QZP39826.1"/>
    </source>
</evidence>
<dbReference type="EMBL" id="CP081960">
    <property type="protein sequence ID" value="QZP39826.1"/>
    <property type="molecule type" value="Genomic_DNA"/>
</dbReference>
<dbReference type="Proteomes" id="UP000826254">
    <property type="component" value="Plasmid unnamed2"/>
</dbReference>
<keyword evidence="2" id="KW-1185">Reference proteome</keyword>
<dbReference type="InterPro" id="IPR045920">
    <property type="entry name" value="DUF6339"/>
</dbReference>
<proteinExistence type="predicted"/>
<dbReference type="Pfam" id="PF19866">
    <property type="entry name" value="DUF6339"/>
    <property type="match status" value="1"/>
</dbReference>
<sequence>MEMTQLKRLDQSGHVHISEEFLRGDEDLTVDDLSPYIEPVNATGDLEELRRVLDYVMNNFDEHDPMIDSAAGPNVHQLVDITRRQAGDPGVWHYLTVVEFPDFVRYRWPYTTETAMREKFLKAGTDIYSNALHRLWWISELTYDMDGDGERDYSLTEDVLANQTLANKIFDRWFARHKPAAVACAEVLLEAEASSTVIEQTTLRFRETLSKVQLEGMSEDEIRTLIEDILSEVEDDLS</sequence>
<dbReference type="AlphaFoldDB" id="A0A8T8WJ76"/>
<reference evidence="1 2" key="1">
    <citation type="journal article" date="2021" name="Int. J. Syst. Evol. Microbiol.">
        <title>Halobaculum halophilum sp. nov. and Halobaculum salinum sp. nov., isolated from salt lake and saline soil.</title>
        <authorList>
            <person name="Cui H.L."/>
            <person name="Shi X.W."/>
            <person name="Yin X.M."/>
            <person name="Yang X.Y."/>
            <person name="Hou J."/>
            <person name="Zhu L."/>
        </authorList>
    </citation>
    <scope>NUCLEOTIDE SEQUENCE [LARGE SCALE GENOMIC DNA]</scope>
    <source>
        <strain evidence="1 2">NBRC 109044</strain>
    </source>
</reference>
<geneLocation type="plasmid" evidence="1 2">
    <name>unnamed2</name>
</geneLocation>
<name>A0A8T8WJ76_9EURY</name>
<evidence type="ECO:0000313" key="2">
    <source>
        <dbReference type="Proteomes" id="UP000826254"/>
    </source>
</evidence>
<protein>
    <submittedName>
        <fullName evidence="1">Uncharacterized protein</fullName>
    </submittedName>
</protein>
<dbReference type="KEGG" id="hmp:K6T50_18315"/>
<gene>
    <name evidence="1" type="ORF">K6T50_18315</name>
</gene>
<organism evidence="1 2">
    <name type="scientific">Halobaculum magnesiiphilum</name>
    <dbReference type="NCBI Taxonomy" id="1017351"/>
    <lineage>
        <taxon>Archaea</taxon>
        <taxon>Methanobacteriati</taxon>
        <taxon>Methanobacteriota</taxon>
        <taxon>Stenosarchaea group</taxon>
        <taxon>Halobacteria</taxon>
        <taxon>Halobacteriales</taxon>
        <taxon>Haloferacaceae</taxon>
        <taxon>Halobaculum</taxon>
    </lineage>
</organism>
<keyword evidence="1" id="KW-0614">Plasmid</keyword>